<evidence type="ECO:0000256" key="9">
    <source>
        <dbReference type="ARBA" id="ARBA00022842"/>
    </source>
</evidence>
<dbReference type="Pfam" id="PF12627">
    <property type="entry name" value="PolyA_pol_RNAbd"/>
    <property type="match status" value="1"/>
</dbReference>
<dbReference type="SUPFAM" id="SSF81301">
    <property type="entry name" value="Nucleotidyltransferase"/>
    <property type="match status" value="1"/>
</dbReference>
<keyword evidence="7" id="KW-0692">RNA repair</keyword>
<evidence type="ECO:0000256" key="1">
    <source>
        <dbReference type="ARBA" id="ARBA00001946"/>
    </source>
</evidence>
<evidence type="ECO:0000259" key="12">
    <source>
        <dbReference type="PROSITE" id="PS51831"/>
    </source>
</evidence>
<dbReference type="Gene3D" id="1.10.3090.10">
    <property type="entry name" value="cca-adding enzyme, domain 2"/>
    <property type="match status" value="1"/>
</dbReference>
<evidence type="ECO:0000256" key="6">
    <source>
        <dbReference type="ARBA" id="ARBA00022741"/>
    </source>
</evidence>
<name>A0A2J6WNL0_9BACT</name>
<evidence type="ECO:0000313" key="14">
    <source>
        <dbReference type="Proteomes" id="UP000242881"/>
    </source>
</evidence>
<dbReference type="Proteomes" id="UP000242881">
    <property type="component" value="Unassembled WGS sequence"/>
</dbReference>
<evidence type="ECO:0000256" key="8">
    <source>
        <dbReference type="ARBA" id="ARBA00022840"/>
    </source>
</evidence>
<keyword evidence="5" id="KW-0479">Metal-binding</keyword>
<dbReference type="PROSITE" id="PS51831">
    <property type="entry name" value="HD"/>
    <property type="match status" value="1"/>
</dbReference>
<dbReference type="InterPro" id="IPR050124">
    <property type="entry name" value="tRNA_CCA-adding_enzyme"/>
</dbReference>
<keyword evidence="4" id="KW-0548">Nucleotidyltransferase</keyword>
<dbReference type="PANTHER" id="PTHR47545:SF1">
    <property type="entry name" value="MULTIFUNCTIONAL CCA PROTEIN"/>
    <property type="match status" value="1"/>
</dbReference>
<evidence type="ECO:0000256" key="10">
    <source>
        <dbReference type="ARBA" id="ARBA00022884"/>
    </source>
</evidence>
<comment type="caution">
    <text evidence="13">The sequence shown here is derived from an EMBL/GenBank/DDBJ whole genome shotgun (WGS) entry which is preliminary data.</text>
</comment>
<dbReference type="InterPro" id="IPR032828">
    <property type="entry name" value="PolyA_RNA-bd"/>
</dbReference>
<evidence type="ECO:0000256" key="2">
    <source>
        <dbReference type="ARBA" id="ARBA00022679"/>
    </source>
</evidence>
<dbReference type="GO" id="GO:0003723">
    <property type="term" value="F:RNA binding"/>
    <property type="evidence" value="ECO:0007669"/>
    <property type="project" value="UniProtKB-KW"/>
</dbReference>
<dbReference type="InterPro" id="IPR002646">
    <property type="entry name" value="PolA_pol_head_dom"/>
</dbReference>
<keyword evidence="9" id="KW-0460">Magnesium</keyword>
<dbReference type="InterPro" id="IPR006674">
    <property type="entry name" value="HD_domain"/>
</dbReference>
<evidence type="ECO:0000256" key="11">
    <source>
        <dbReference type="RuleBase" id="RU003953"/>
    </source>
</evidence>
<dbReference type="GO" id="GO:0046872">
    <property type="term" value="F:metal ion binding"/>
    <property type="evidence" value="ECO:0007669"/>
    <property type="project" value="UniProtKB-KW"/>
</dbReference>
<dbReference type="InterPro" id="IPR006675">
    <property type="entry name" value="HDIG_dom"/>
</dbReference>
<proteinExistence type="inferred from homology"/>
<evidence type="ECO:0000313" key="13">
    <source>
        <dbReference type="EMBL" id="PMP71951.1"/>
    </source>
</evidence>
<dbReference type="PANTHER" id="PTHR47545">
    <property type="entry name" value="MULTIFUNCTIONAL CCA PROTEIN"/>
    <property type="match status" value="1"/>
</dbReference>
<dbReference type="InterPro" id="IPR003607">
    <property type="entry name" value="HD/PDEase_dom"/>
</dbReference>
<dbReference type="Pfam" id="PF01966">
    <property type="entry name" value="HD"/>
    <property type="match status" value="1"/>
</dbReference>
<evidence type="ECO:0000256" key="7">
    <source>
        <dbReference type="ARBA" id="ARBA00022800"/>
    </source>
</evidence>
<dbReference type="AlphaFoldDB" id="A0A2J6WNL0"/>
<keyword evidence="2 11" id="KW-0808">Transferase</keyword>
<dbReference type="InterPro" id="IPR043519">
    <property type="entry name" value="NT_sf"/>
</dbReference>
<dbReference type="EMBL" id="PNIN01000031">
    <property type="protein sequence ID" value="PMP71951.1"/>
    <property type="molecule type" value="Genomic_DNA"/>
</dbReference>
<dbReference type="NCBIfam" id="TIGR00277">
    <property type="entry name" value="HDIG"/>
    <property type="match status" value="1"/>
</dbReference>
<dbReference type="SMART" id="SM00471">
    <property type="entry name" value="HDc"/>
    <property type="match status" value="1"/>
</dbReference>
<protein>
    <recommendedName>
        <fullName evidence="12">HD domain-containing protein</fullName>
    </recommendedName>
</protein>
<evidence type="ECO:0000256" key="5">
    <source>
        <dbReference type="ARBA" id="ARBA00022723"/>
    </source>
</evidence>
<dbReference type="GO" id="GO:0008033">
    <property type="term" value="P:tRNA processing"/>
    <property type="evidence" value="ECO:0007669"/>
    <property type="project" value="UniProtKB-KW"/>
</dbReference>
<comment type="cofactor">
    <cofactor evidence="1">
        <name>Mg(2+)</name>
        <dbReference type="ChEBI" id="CHEBI:18420"/>
    </cofactor>
</comment>
<keyword evidence="8" id="KW-0067">ATP-binding</keyword>
<keyword evidence="3" id="KW-0819">tRNA processing</keyword>
<dbReference type="GO" id="GO:0005524">
    <property type="term" value="F:ATP binding"/>
    <property type="evidence" value="ECO:0007669"/>
    <property type="project" value="UniProtKB-KW"/>
</dbReference>
<reference evidence="13 14" key="1">
    <citation type="submission" date="2018-01" db="EMBL/GenBank/DDBJ databases">
        <title>Metagenomic assembled genomes from two thermal pools in the Uzon Caldera, Kamchatka, Russia.</title>
        <authorList>
            <person name="Wilkins L."/>
            <person name="Ettinger C."/>
        </authorList>
    </citation>
    <scope>NUCLEOTIDE SEQUENCE [LARGE SCALE GENOMIC DNA]</scope>
    <source>
        <strain evidence="13">ZAV-05</strain>
    </source>
</reference>
<dbReference type="Pfam" id="PF01743">
    <property type="entry name" value="PolyA_pol"/>
    <property type="match status" value="1"/>
</dbReference>
<evidence type="ECO:0000256" key="3">
    <source>
        <dbReference type="ARBA" id="ARBA00022694"/>
    </source>
</evidence>
<dbReference type="Gene3D" id="3.30.460.10">
    <property type="entry name" value="Beta Polymerase, domain 2"/>
    <property type="match status" value="1"/>
</dbReference>
<dbReference type="SUPFAM" id="SSF81891">
    <property type="entry name" value="Poly A polymerase C-terminal region-like"/>
    <property type="match status" value="1"/>
</dbReference>
<accession>A0A2J6WNL0</accession>
<evidence type="ECO:0000256" key="4">
    <source>
        <dbReference type="ARBA" id="ARBA00022695"/>
    </source>
</evidence>
<dbReference type="GO" id="GO:0016779">
    <property type="term" value="F:nucleotidyltransferase activity"/>
    <property type="evidence" value="ECO:0007669"/>
    <property type="project" value="UniProtKB-KW"/>
</dbReference>
<feature type="domain" description="HD" evidence="12">
    <location>
        <begin position="233"/>
        <end position="359"/>
    </location>
</feature>
<sequence length="439" mass="50303">MQTPRLLKLPDFPFKEYFLKFYRETGVDFYFVGGFVRDILLGRGVNDIDIVPVKIGYVDCAEMLNRYIRGSFVHFKDNVRITKGGFTIDISRLRGETIDDDLKKRDFTINNLAYHFGKGLVGDPTDLNNKTIRAVSDESFVDDPLRVLRGYRFASQFGFTIEPHTGELMKSYAPLLAGIPAERINKELNETLLGEYFLNILDTMIKDDIFLIIFPIFKTIKDLYGGVYHIEDVLSHTFSLVRIIYPMVKEYGEMDRLILILAALLHDIGKGDERFKTTPGKFVGHEEISAKLTIEVLKKLTYPAKIVKEVSTLVKNHGIIRKYATNGAREITLLRFIFENYNILDKLMILSVADALSKNRCDICFHNTIERIRSLIPRIDLSRKELINGNDIINMGVEKGPLLGKILDDLHFRLCAGIIKDRGELDNYLRMKMKEIGVS</sequence>
<keyword evidence="6" id="KW-0547">Nucleotide-binding</keyword>
<comment type="similarity">
    <text evidence="11">Belongs to the tRNA nucleotidyltransferase/poly(A) polymerase family.</text>
</comment>
<organism evidence="13 14">
    <name type="scientific">Calditerrivibrio nitroreducens</name>
    <dbReference type="NCBI Taxonomy" id="477976"/>
    <lineage>
        <taxon>Bacteria</taxon>
        <taxon>Pseudomonadati</taxon>
        <taxon>Deferribacterota</taxon>
        <taxon>Deferribacteres</taxon>
        <taxon>Deferribacterales</taxon>
        <taxon>Calditerrivibrionaceae</taxon>
    </lineage>
</organism>
<gene>
    <name evidence="13" type="ORF">C0187_02740</name>
</gene>
<keyword evidence="10 11" id="KW-0694">RNA-binding</keyword>
<dbReference type="GO" id="GO:0042245">
    <property type="term" value="P:RNA repair"/>
    <property type="evidence" value="ECO:0007669"/>
    <property type="project" value="UniProtKB-KW"/>
</dbReference>